<proteinExistence type="predicted"/>
<sequence>MRFASVTVKRVPAGGATDSCAGCDVQGHTTGALIAFVCVCVYMLIDRS</sequence>
<organism evidence="1 2">
    <name type="scientific">Anopheles quadriannulatus</name>
    <name type="common">Mosquito</name>
    <dbReference type="NCBI Taxonomy" id="34691"/>
    <lineage>
        <taxon>Eukaryota</taxon>
        <taxon>Metazoa</taxon>
        <taxon>Ecdysozoa</taxon>
        <taxon>Arthropoda</taxon>
        <taxon>Hexapoda</taxon>
        <taxon>Insecta</taxon>
        <taxon>Pterygota</taxon>
        <taxon>Neoptera</taxon>
        <taxon>Endopterygota</taxon>
        <taxon>Diptera</taxon>
        <taxon>Nematocera</taxon>
        <taxon>Culicoidea</taxon>
        <taxon>Culicidae</taxon>
        <taxon>Anophelinae</taxon>
        <taxon>Anopheles</taxon>
    </lineage>
</organism>
<evidence type="ECO:0000313" key="1">
    <source>
        <dbReference type="EnsemblMetazoa" id="AQUA014584-PA"/>
    </source>
</evidence>
<dbReference type="AlphaFoldDB" id="A0A182XRW5"/>
<dbReference type="Proteomes" id="UP000076407">
    <property type="component" value="Unassembled WGS sequence"/>
</dbReference>
<name>A0A182XRW5_ANOQN</name>
<reference evidence="1" key="1">
    <citation type="submission" date="2020-05" db="UniProtKB">
        <authorList>
            <consortium name="EnsemblMetazoa"/>
        </authorList>
    </citation>
    <scope>IDENTIFICATION</scope>
    <source>
        <strain evidence="1">SANGQUA</strain>
    </source>
</reference>
<dbReference type="EnsemblMetazoa" id="AQUA014584-RA">
    <property type="protein sequence ID" value="AQUA014584-PA"/>
    <property type="gene ID" value="AQUA014584"/>
</dbReference>
<keyword evidence="2" id="KW-1185">Reference proteome</keyword>
<evidence type="ECO:0000313" key="2">
    <source>
        <dbReference type="Proteomes" id="UP000076407"/>
    </source>
</evidence>
<dbReference type="VEuPathDB" id="VectorBase:AQUA014584"/>
<accession>A0A182XRW5</accession>
<protein>
    <submittedName>
        <fullName evidence="1">Uncharacterized protein</fullName>
    </submittedName>
</protein>